<dbReference type="GO" id="GO:0019005">
    <property type="term" value="C:SCF ubiquitin ligase complex"/>
    <property type="evidence" value="ECO:0007669"/>
    <property type="project" value="TreeGrafter"/>
</dbReference>
<feature type="signal peptide" evidence="1">
    <location>
        <begin position="1"/>
        <end position="28"/>
    </location>
</feature>
<dbReference type="PANTHER" id="PTHR13318:SF190">
    <property type="entry name" value="PARTNER OF PAIRED, ISOFORM B"/>
    <property type="match status" value="1"/>
</dbReference>
<keyword evidence="1" id="KW-0732">Signal</keyword>
<accession>A0A6A4W083</accession>
<dbReference type="OrthoDB" id="16120at2759"/>
<dbReference type="AlphaFoldDB" id="A0A6A4W083"/>
<comment type="caution">
    <text evidence="2">The sequence shown here is derived from an EMBL/GenBank/DDBJ whole genome shotgun (WGS) entry which is preliminary data.</text>
</comment>
<evidence type="ECO:0000313" key="2">
    <source>
        <dbReference type="EMBL" id="KAF0297080.1"/>
    </source>
</evidence>
<dbReference type="EMBL" id="VIIS01001514">
    <property type="protein sequence ID" value="KAF0297080.1"/>
    <property type="molecule type" value="Genomic_DNA"/>
</dbReference>
<dbReference type="PANTHER" id="PTHR13318">
    <property type="entry name" value="PARTNER OF PAIRED, ISOFORM B-RELATED"/>
    <property type="match status" value="1"/>
</dbReference>
<name>A0A6A4W083_AMPAM</name>
<dbReference type="Gene3D" id="3.80.10.10">
    <property type="entry name" value="Ribonuclease Inhibitor"/>
    <property type="match status" value="2"/>
</dbReference>
<evidence type="ECO:0000256" key="1">
    <source>
        <dbReference type="SAM" id="SignalP"/>
    </source>
</evidence>
<dbReference type="Proteomes" id="UP000440578">
    <property type="component" value="Unassembled WGS sequence"/>
</dbReference>
<organism evidence="2 3">
    <name type="scientific">Amphibalanus amphitrite</name>
    <name type="common">Striped barnacle</name>
    <name type="synonym">Balanus amphitrite</name>
    <dbReference type="NCBI Taxonomy" id="1232801"/>
    <lineage>
        <taxon>Eukaryota</taxon>
        <taxon>Metazoa</taxon>
        <taxon>Ecdysozoa</taxon>
        <taxon>Arthropoda</taxon>
        <taxon>Crustacea</taxon>
        <taxon>Multicrustacea</taxon>
        <taxon>Cirripedia</taxon>
        <taxon>Thoracica</taxon>
        <taxon>Thoracicalcarea</taxon>
        <taxon>Balanomorpha</taxon>
        <taxon>Balanoidea</taxon>
        <taxon>Balanidae</taxon>
        <taxon>Amphibalaninae</taxon>
        <taxon>Amphibalanus</taxon>
    </lineage>
</organism>
<evidence type="ECO:0000313" key="3">
    <source>
        <dbReference type="Proteomes" id="UP000440578"/>
    </source>
</evidence>
<protein>
    <submittedName>
        <fullName evidence="2">Uncharacterized protein</fullName>
    </submittedName>
</protein>
<dbReference type="InterPro" id="IPR032675">
    <property type="entry name" value="LRR_dom_sf"/>
</dbReference>
<proteinExistence type="predicted"/>
<dbReference type="GO" id="GO:0031146">
    <property type="term" value="P:SCF-dependent proteasomal ubiquitin-dependent protein catabolic process"/>
    <property type="evidence" value="ECO:0007669"/>
    <property type="project" value="TreeGrafter"/>
</dbReference>
<feature type="chain" id="PRO_5025664836" evidence="1">
    <location>
        <begin position="29"/>
        <end position="504"/>
    </location>
</feature>
<dbReference type="SUPFAM" id="SSF52047">
    <property type="entry name" value="RNI-like"/>
    <property type="match status" value="1"/>
</dbReference>
<reference evidence="2 3" key="1">
    <citation type="submission" date="2019-07" db="EMBL/GenBank/DDBJ databases">
        <title>Draft genome assembly of a fouling barnacle, Amphibalanus amphitrite (Darwin, 1854): The first reference genome for Thecostraca.</title>
        <authorList>
            <person name="Kim W."/>
        </authorList>
    </citation>
    <scope>NUCLEOTIDE SEQUENCE [LARGE SCALE GENOMIC DNA]</scope>
    <source>
        <strain evidence="2">SNU_AA5</strain>
        <tissue evidence="2">Soma without cirri and trophi</tissue>
    </source>
</reference>
<keyword evidence="3" id="KW-1185">Reference proteome</keyword>
<sequence length="504" mass="53807">MPPRRQPPALYRLCLSEAVLWLWSAADAVWQAALLPSAGAAAAADDELQLVLRSAALRRLRAALLARLPGPGLQALLDETLRDGLLPARVRATALAALLAPGVSRLVTGSLPERQHAALMAALTDGGGSLALLDLRGAWLAQPELERLGELLPQLPALEQLVVPHVASDRLLQQLAGSCPRLQLLDVSMSREVTGAGAAALVAGGAHRRLTVVRFGCPGRRGDDPSAGVALLSALPRLVCLGENEHGAECVLAARRRGAIATCRLTYLHACVTDRVQMAELTAACPHLRGLYLDSPHEDAVPLLRRLAALQKLKLRRAPAAAVTAQLGGRLVWLELLQPRGPLDLTELAQLTPRLQKLELVQAELAAPEEPPLPPGPAAELSAGPAAWPHLLEARLLMTAAPAAAWELLLAAERLQRLTVDGAEQLTDAQLVRQLAAGRCRQLQQLWLGWAPQLHVRGVRALLDSCPQLSSLGNVEGIAVEPEVWEQLQIEALMENLDVTFTTG</sequence>
<gene>
    <name evidence="2" type="ORF">FJT64_005461</name>
</gene>